<proteinExistence type="predicted"/>
<accession>A0ACC3B044</accession>
<reference evidence="1 2" key="1">
    <citation type="journal article" date="2023" name="ACS Omega">
        <title>Identification of the Neoaspergillic Acid Biosynthesis Gene Cluster by Establishing an In Vitro CRISPR-Ribonucleoprotein Genetic System in Aspergillus melleus.</title>
        <authorList>
            <person name="Yuan B."/>
            <person name="Grau M.F."/>
            <person name="Murata R.M."/>
            <person name="Torok T."/>
            <person name="Venkateswaran K."/>
            <person name="Stajich J.E."/>
            <person name="Wang C.C.C."/>
        </authorList>
    </citation>
    <scope>NUCLEOTIDE SEQUENCE [LARGE SCALE GENOMIC DNA]</scope>
    <source>
        <strain evidence="1 2">IMV 1140</strain>
    </source>
</reference>
<evidence type="ECO:0000313" key="1">
    <source>
        <dbReference type="EMBL" id="KAK1143556.1"/>
    </source>
</evidence>
<organism evidence="1 2">
    <name type="scientific">Aspergillus melleus</name>
    <dbReference type="NCBI Taxonomy" id="138277"/>
    <lineage>
        <taxon>Eukaryota</taxon>
        <taxon>Fungi</taxon>
        <taxon>Dikarya</taxon>
        <taxon>Ascomycota</taxon>
        <taxon>Pezizomycotina</taxon>
        <taxon>Eurotiomycetes</taxon>
        <taxon>Eurotiomycetidae</taxon>
        <taxon>Eurotiales</taxon>
        <taxon>Aspergillaceae</taxon>
        <taxon>Aspergillus</taxon>
        <taxon>Aspergillus subgen. Circumdati</taxon>
    </lineage>
</organism>
<comment type="caution">
    <text evidence="1">The sequence shown here is derived from an EMBL/GenBank/DDBJ whole genome shotgun (WGS) entry which is preliminary data.</text>
</comment>
<dbReference type="Proteomes" id="UP001177260">
    <property type="component" value="Unassembled WGS sequence"/>
</dbReference>
<dbReference type="EMBL" id="JAOPJF010000039">
    <property type="protein sequence ID" value="KAK1143556.1"/>
    <property type="molecule type" value="Genomic_DNA"/>
</dbReference>
<name>A0ACC3B044_9EURO</name>
<gene>
    <name evidence="1" type="primary">ARG81</name>
    <name evidence="1" type="ORF">N8T08_006362</name>
</gene>
<sequence length="228" mass="24662">MVGGGRAETQCLLKQRQVTPTLWVSPVLRQATPTPAVLSFSTSFSRPSHLYSTSTGAAFHLHLSDAFFLQVVVSHSIPTDGFPADACTLKPLRSTLHLDQIDDILHYLDSLESVINHGSEDVSASIQNFGFFSLATAPCPSLADNSGCAAPSLPKALSPADDYDLFLDPGSTLISSEPCGDNPEIEAAWNLCTLHDEYELPLDFPPRQNLAALDMPPTIIPVKLRKVY</sequence>
<evidence type="ECO:0000313" key="2">
    <source>
        <dbReference type="Proteomes" id="UP001177260"/>
    </source>
</evidence>
<protein>
    <submittedName>
        <fullName evidence="1">Arginine metabolism regulation protein II</fullName>
    </submittedName>
</protein>
<keyword evidence="2" id="KW-1185">Reference proteome</keyword>